<dbReference type="RefSeq" id="XP_002840822.1">
    <property type="nucleotide sequence ID" value="XM_002840776.1"/>
</dbReference>
<gene>
    <name evidence="1" type="ORF">GSTUM_00009555001</name>
</gene>
<sequence>MGQVIQVRLWMELYDLCTKCRSRITAAACLAVVCSYCGYHMIHRRIVHVIVRMPLLSSFHRVR</sequence>
<name>D5GKH0_TUBMM</name>
<dbReference type="EMBL" id="FN430339">
    <property type="protein sequence ID" value="CAZ85013.1"/>
    <property type="molecule type" value="Genomic_DNA"/>
</dbReference>
<dbReference type="GeneID" id="9182032"/>
<dbReference type="Proteomes" id="UP000006911">
    <property type="component" value="Unassembled WGS sequence"/>
</dbReference>
<dbReference type="KEGG" id="tml:GSTUM_00009555001"/>
<keyword evidence="2" id="KW-1185">Reference proteome</keyword>
<dbReference type="InParanoid" id="D5GKH0"/>
<accession>D5GKH0</accession>
<dbReference type="AlphaFoldDB" id="D5GKH0"/>
<reference evidence="1 2" key="1">
    <citation type="journal article" date="2010" name="Nature">
        <title>Perigord black truffle genome uncovers evolutionary origins and mechanisms of symbiosis.</title>
        <authorList>
            <person name="Martin F."/>
            <person name="Kohler A."/>
            <person name="Murat C."/>
            <person name="Balestrini R."/>
            <person name="Coutinho P.M."/>
            <person name="Jaillon O."/>
            <person name="Montanini B."/>
            <person name="Morin E."/>
            <person name="Noel B."/>
            <person name="Percudani R."/>
            <person name="Porcel B."/>
            <person name="Rubini A."/>
            <person name="Amicucci A."/>
            <person name="Amselem J."/>
            <person name="Anthouard V."/>
            <person name="Arcioni S."/>
            <person name="Artiguenave F."/>
            <person name="Aury J.M."/>
            <person name="Ballario P."/>
            <person name="Bolchi A."/>
            <person name="Brenna A."/>
            <person name="Brun A."/>
            <person name="Buee M."/>
            <person name="Cantarel B."/>
            <person name="Chevalier G."/>
            <person name="Couloux A."/>
            <person name="Da Silva C."/>
            <person name="Denoeud F."/>
            <person name="Duplessis S."/>
            <person name="Ghignone S."/>
            <person name="Hilselberger B."/>
            <person name="Iotti M."/>
            <person name="Marcais B."/>
            <person name="Mello A."/>
            <person name="Miranda M."/>
            <person name="Pacioni G."/>
            <person name="Quesneville H."/>
            <person name="Riccioni C."/>
            <person name="Ruotolo R."/>
            <person name="Splivallo R."/>
            <person name="Stocchi V."/>
            <person name="Tisserant E."/>
            <person name="Viscomi A.R."/>
            <person name="Zambonelli A."/>
            <person name="Zampieri E."/>
            <person name="Henrissat B."/>
            <person name="Lebrun M.H."/>
            <person name="Paolocci F."/>
            <person name="Bonfante P."/>
            <person name="Ottonello S."/>
            <person name="Wincker P."/>
        </authorList>
    </citation>
    <scope>NUCLEOTIDE SEQUENCE [LARGE SCALE GENOMIC DNA]</scope>
    <source>
        <strain evidence="1 2">Mel28</strain>
    </source>
</reference>
<proteinExistence type="predicted"/>
<dbReference type="HOGENOM" id="CLU_2887468_0_0_1"/>
<protein>
    <submittedName>
        <fullName evidence="1">(Perigord truffle) hypothetical protein</fullName>
    </submittedName>
</protein>
<evidence type="ECO:0000313" key="2">
    <source>
        <dbReference type="Proteomes" id="UP000006911"/>
    </source>
</evidence>
<evidence type="ECO:0000313" key="1">
    <source>
        <dbReference type="EMBL" id="CAZ85013.1"/>
    </source>
</evidence>
<organism evidence="1 2">
    <name type="scientific">Tuber melanosporum (strain Mel28)</name>
    <name type="common">Perigord black truffle</name>
    <dbReference type="NCBI Taxonomy" id="656061"/>
    <lineage>
        <taxon>Eukaryota</taxon>
        <taxon>Fungi</taxon>
        <taxon>Dikarya</taxon>
        <taxon>Ascomycota</taxon>
        <taxon>Pezizomycotina</taxon>
        <taxon>Pezizomycetes</taxon>
        <taxon>Pezizales</taxon>
        <taxon>Tuberaceae</taxon>
        <taxon>Tuber</taxon>
    </lineage>
</organism>